<sequence>MMESAPEPDVPEPSTHQEYLAERLQPESDLEERLVRQLTLCSVKLGHIEALLARAGTQLQGVLQDVHDTPLP</sequence>
<protein>
    <submittedName>
        <fullName evidence="1">Uncharacterized protein</fullName>
    </submittedName>
</protein>
<comment type="caution">
    <text evidence="1">The sequence shown here is derived from an EMBL/GenBank/DDBJ whole genome shotgun (WGS) entry which is preliminary data.</text>
</comment>
<reference evidence="1" key="1">
    <citation type="submission" date="2019-03" db="EMBL/GenBank/DDBJ databases">
        <title>Lake Tanganyika Metagenome-Assembled Genomes (MAGs).</title>
        <authorList>
            <person name="Tran P."/>
        </authorList>
    </citation>
    <scope>NUCLEOTIDE SEQUENCE</scope>
    <source>
        <strain evidence="1">K_DeepCast_65m_m2_066</strain>
    </source>
</reference>
<name>A0A937VZM9_UNCTE</name>
<organism evidence="1 2">
    <name type="scientific">Tectimicrobiota bacterium</name>
    <dbReference type="NCBI Taxonomy" id="2528274"/>
    <lineage>
        <taxon>Bacteria</taxon>
        <taxon>Pseudomonadati</taxon>
        <taxon>Nitrospinota/Tectimicrobiota group</taxon>
        <taxon>Candidatus Tectimicrobiota</taxon>
    </lineage>
</organism>
<gene>
    <name evidence="1" type="ORF">FJZ47_01925</name>
</gene>
<dbReference type="Proteomes" id="UP000712673">
    <property type="component" value="Unassembled WGS sequence"/>
</dbReference>
<evidence type="ECO:0000313" key="1">
    <source>
        <dbReference type="EMBL" id="MBM3222551.1"/>
    </source>
</evidence>
<proteinExistence type="predicted"/>
<accession>A0A937VZM9</accession>
<evidence type="ECO:0000313" key="2">
    <source>
        <dbReference type="Proteomes" id="UP000712673"/>
    </source>
</evidence>
<dbReference type="EMBL" id="VGLS01000030">
    <property type="protein sequence ID" value="MBM3222551.1"/>
    <property type="molecule type" value="Genomic_DNA"/>
</dbReference>
<dbReference type="AlphaFoldDB" id="A0A937VZM9"/>